<dbReference type="Proteomes" id="UP000297139">
    <property type="component" value="Segment"/>
</dbReference>
<keyword evidence="2" id="KW-1185">Reference proteome</keyword>
<reference evidence="2" key="1">
    <citation type="submission" date="2019-03" db="EMBL/GenBank/DDBJ databases">
        <authorList>
            <person name="Olsen N.S."/>
            <person name="Kot W."/>
            <person name="Hansen L.H."/>
        </authorList>
    </citation>
    <scope>NUCLEOTIDE SEQUENCE [LARGE SCALE GENOMIC DNA]</scope>
</reference>
<evidence type="ECO:0000313" key="1">
    <source>
        <dbReference type="EMBL" id="QBZ71476.1"/>
    </source>
</evidence>
<proteinExistence type="predicted"/>
<dbReference type="RefSeq" id="YP_010054007.1">
    <property type="nucleotide sequence ID" value="NC_054647.1"/>
</dbReference>
<sequence>MSHTRPRVDKKVREKAIEHFKSHHGNHSHEVIVGIDVEKMKETAKHYKGRVNLADYGIAE</sequence>
<accession>A0A4D6E068</accession>
<dbReference type="KEGG" id="vg:64469684"/>
<organism evidence="1 2">
    <name type="scientific">Salmonella phage Akira</name>
    <dbReference type="NCBI Taxonomy" id="2562461"/>
    <lineage>
        <taxon>Viruses</taxon>
        <taxon>Duplodnaviria</taxon>
        <taxon>Heunggongvirae</taxon>
        <taxon>Uroviricota</taxon>
        <taxon>Caudoviricetes</taxon>
        <taxon>Akiravirus</taxon>
        <taxon>Akiravirus akira</taxon>
    </lineage>
</organism>
<evidence type="ECO:0000313" key="2">
    <source>
        <dbReference type="Proteomes" id="UP000297139"/>
    </source>
</evidence>
<protein>
    <submittedName>
        <fullName evidence="1">Uncharacterized protein</fullName>
    </submittedName>
</protein>
<name>A0A4D6E068_9CAUD</name>
<dbReference type="GeneID" id="64469684"/>
<dbReference type="EMBL" id="MK599416">
    <property type="protein sequence ID" value="QBZ71476.1"/>
    <property type="molecule type" value="Genomic_DNA"/>
</dbReference>